<dbReference type="AlphaFoldDB" id="A0A4R2BDJ3"/>
<gene>
    <name evidence="10" type="ORF">EV146_106183</name>
</gene>
<dbReference type="GO" id="GO:0017001">
    <property type="term" value="P:antibiotic catabolic process"/>
    <property type="evidence" value="ECO:0007669"/>
    <property type="project" value="InterPro"/>
</dbReference>
<comment type="similarity">
    <text evidence="2 8">Belongs to the class-D beta-lactamase family.</text>
</comment>
<dbReference type="SUPFAM" id="SSF56601">
    <property type="entry name" value="beta-lactamase/transpeptidase-like"/>
    <property type="match status" value="1"/>
</dbReference>
<dbReference type="EMBL" id="SLVV01000006">
    <property type="protein sequence ID" value="TCN24981.1"/>
    <property type="molecule type" value="Genomic_DNA"/>
</dbReference>
<feature type="domain" description="Penicillin-binding protein transpeptidase" evidence="9">
    <location>
        <begin position="50"/>
        <end position="247"/>
    </location>
</feature>
<dbReference type="Pfam" id="PF00905">
    <property type="entry name" value="Transpeptidase"/>
    <property type="match status" value="1"/>
</dbReference>
<dbReference type="InterPro" id="IPR012338">
    <property type="entry name" value="Beta-lactam/transpept-like"/>
</dbReference>
<evidence type="ECO:0000256" key="8">
    <source>
        <dbReference type="RuleBase" id="RU361140"/>
    </source>
</evidence>
<comment type="catalytic activity">
    <reaction evidence="1 8">
        <text>a beta-lactam + H2O = a substituted beta-amino acid</text>
        <dbReference type="Rhea" id="RHEA:20401"/>
        <dbReference type="ChEBI" id="CHEBI:15377"/>
        <dbReference type="ChEBI" id="CHEBI:35627"/>
        <dbReference type="ChEBI" id="CHEBI:140347"/>
        <dbReference type="EC" id="3.5.2.6"/>
    </reaction>
</comment>
<dbReference type="GO" id="GO:0008658">
    <property type="term" value="F:penicillin binding"/>
    <property type="evidence" value="ECO:0007669"/>
    <property type="project" value="InterPro"/>
</dbReference>
<feature type="modified residue" description="N6-carboxylysine" evidence="7">
    <location>
        <position position="75"/>
    </location>
</feature>
<evidence type="ECO:0000313" key="10">
    <source>
        <dbReference type="EMBL" id="TCN24981.1"/>
    </source>
</evidence>
<dbReference type="Proteomes" id="UP000295689">
    <property type="component" value="Unassembled WGS sequence"/>
</dbReference>
<keyword evidence="11" id="KW-1185">Reference proteome</keyword>
<evidence type="ECO:0000256" key="1">
    <source>
        <dbReference type="ARBA" id="ARBA00001526"/>
    </source>
</evidence>
<evidence type="ECO:0000259" key="9">
    <source>
        <dbReference type="Pfam" id="PF00905"/>
    </source>
</evidence>
<dbReference type="RefSeq" id="WP_132006276.1">
    <property type="nucleotide sequence ID" value="NZ_JABUHM010000004.1"/>
</dbReference>
<reference evidence="10 11" key="1">
    <citation type="journal article" date="2015" name="Stand. Genomic Sci.">
        <title>Genomic Encyclopedia of Bacterial and Archaeal Type Strains, Phase III: the genomes of soil and plant-associated and newly described type strains.</title>
        <authorList>
            <person name="Whitman W.B."/>
            <person name="Woyke T."/>
            <person name="Klenk H.P."/>
            <person name="Zhou Y."/>
            <person name="Lilburn T.G."/>
            <person name="Beck B.J."/>
            <person name="De Vos P."/>
            <person name="Vandamme P."/>
            <person name="Eisen J.A."/>
            <person name="Garrity G."/>
            <person name="Hugenholtz P."/>
            <person name="Kyrpides N.C."/>
        </authorList>
    </citation>
    <scope>NUCLEOTIDE SEQUENCE [LARGE SCALE GENOMIC DNA]</scope>
    <source>
        <strain evidence="10 11">CV53</strain>
    </source>
</reference>
<organism evidence="10 11">
    <name type="scientific">Mesobacillus foraminis</name>
    <dbReference type="NCBI Taxonomy" id="279826"/>
    <lineage>
        <taxon>Bacteria</taxon>
        <taxon>Bacillati</taxon>
        <taxon>Bacillota</taxon>
        <taxon>Bacilli</taxon>
        <taxon>Bacillales</taxon>
        <taxon>Bacillaceae</taxon>
        <taxon>Mesobacillus</taxon>
    </lineage>
</organism>
<dbReference type="InterPro" id="IPR001460">
    <property type="entry name" value="PCN-bd_Tpept"/>
</dbReference>
<dbReference type="Gene3D" id="3.40.710.10">
    <property type="entry name" value="DD-peptidase/beta-lactamase superfamily"/>
    <property type="match status" value="1"/>
</dbReference>
<proteinExistence type="inferred from homology"/>
<feature type="active site" description="Acyl-ester intermediate" evidence="7">
    <location>
        <position position="72"/>
    </location>
</feature>
<evidence type="ECO:0000256" key="4">
    <source>
        <dbReference type="ARBA" id="ARBA00022729"/>
    </source>
</evidence>
<dbReference type="PROSITE" id="PS00337">
    <property type="entry name" value="BETA_LACTAMASE_D"/>
    <property type="match status" value="1"/>
</dbReference>
<dbReference type="PANTHER" id="PTHR30627">
    <property type="entry name" value="PEPTIDOGLYCAN D,D-TRANSPEPTIDASE"/>
    <property type="match status" value="1"/>
</dbReference>
<dbReference type="InterPro" id="IPR050515">
    <property type="entry name" value="Beta-lactam/transpept"/>
</dbReference>
<keyword evidence="6 8" id="KW-0046">Antibiotic resistance</keyword>
<keyword evidence="5 8" id="KW-0378">Hydrolase</keyword>
<accession>A0A4R2BDJ3</accession>
<name>A0A4R2BDJ3_9BACI</name>
<dbReference type="NCBIfam" id="NF012161">
    <property type="entry name" value="bla_class_D_main"/>
    <property type="match status" value="1"/>
</dbReference>
<comment type="caution">
    <text evidence="10">The sequence shown here is derived from an EMBL/GenBank/DDBJ whole genome shotgun (WGS) entry which is preliminary data.</text>
</comment>
<keyword evidence="4" id="KW-0732">Signal</keyword>
<dbReference type="GO" id="GO:0008800">
    <property type="term" value="F:beta-lactamase activity"/>
    <property type="evidence" value="ECO:0007669"/>
    <property type="project" value="UniProtKB-UniRule"/>
</dbReference>
<dbReference type="GO" id="GO:0005886">
    <property type="term" value="C:plasma membrane"/>
    <property type="evidence" value="ECO:0007669"/>
    <property type="project" value="TreeGrafter"/>
</dbReference>
<protein>
    <recommendedName>
        <fullName evidence="3 8">Beta-lactamase</fullName>
        <ecNumber evidence="3 8">3.5.2.6</ecNumber>
    </recommendedName>
</protein>
<evidence type="ECO:0000256" key="6">
    <source>
        <dbReference type="ARBA" id="ARBA00023251"/>
    </source>
</evidence>
<evidence type="ECO:0000256" key="5">
    <source>
        <dbReference type="ARBA" id="ARBA00022801"/>
    </source>
</evidence>
<evidence type="ECO:0000256" key="2">
    <source>
        <dbReference type="ARBA" id="ARBA00007898"/>
    </source>
</evidence>
<dbReference type="GO" id="GO:0046677">
    <property type="term" value="P:response to antibiotic"/>
    <property type="evidence" value="ECO:0007669"/>
    <property type="project" value="UniProtKB-UniRule"/>
</dbReference>
<dbReference type="EC" id="3.5.2.6" evidence="3 8"/>
<evidence type="ECO:0000313" key="11">
    <source>
        <dbReference type="Proteomes" id="UP000295689"/>
    </source>
</evidence>
<dbReference type="InterPro" id="IPR002137">
    <property type="entry name" value="Beta-lactam_class-D_AS"/>
</dbReference>
<evidence type="ECO:0000256" key="3">
    <source>
        <dbReference type="ARBA" id="ARBA00012865"/>
    </source>
</evidence>
<evidence type="ECO:0000256" key="7">
    <source>
        <dbReference type="PIRSR" id="PIRSR602137-50"/>
    </source>
</evidence>
<sequence length="264" mass="30620">MKKLFVYALIALQFTAYFPHTPNAAEKYKEKDLEISELFDGQSGTIVLKNLKTDKTYIYNENRSMERYTPESTFKIPNALIGLQTKAVADEYEVKRWDGILREIPEWNRDHTLGSGMRHSVIWYYQQMARDIGAPNMQHYLHLIQYGNMDISGGIDQYWLDGSLRISAKEQAVFLEKLVEERLPLDKQTMRTVKRMMINEEADSYLLHGKTGTRLSDYGLGWYVGYIETDKADWVFATNIDGSGSRARSITMEVLEDMNILEEK</sequence>
<dbReference type="PANTHER" id="PTHR30627:SF6">
    <property type="entry name" value="BETA-LACTAMASE YBXI-RELATED"/>
    <property type="match status" value="1"/>
</dbReference>
<dbReference type="GO" id="GO:0071555">
    <property type="term" value="P:cell wall organization"/>
    <property type="evidence" value="ECO:0007669"/>
    <property type="project" value="TreeGrafter"/>
</dbReference>